<protein>
    <submittedName>
        <fullName evidence="2">Uncharacterized protein</fullName>
    </submittedName>
</protein>
<organism evidence="2 3">
    <name type="scientific">Photobacterium sanguinicancri</name>
    <dbReference type="NCBI Taxonomy" id="875932"/>
    <lineage>
        <taxon>Bacteria</taxon>
        <taxon>Pseudomonadati</taxon>
        <taxon>Pseudomonadota</taxon>
        <taxon>Gammaproteobacteria</taxon>
        <taxon>Vibrionales</taxon>
        <taxon>Vibrionaceae</taxon>
        <taxon>Photobacterium</taxon>
    </lineage>
</organism>
<gene>
    <name evidence="2" type="ORF">Q4568_04160</name>
</gene>
<sequence>MPVHDGYQSLPLKASCLMSLMFGTLTVSGWATAGEFDPKSNAVVGCPGAMFTQQARIFDAVTICATEKVAVDKLHYAANVTAKWLDNNDDGIVDEPALLPALRQQGAMLLMSEEGFSDKAFDILMPQLETRIGQDLAANETAPMIGRDASQEEIHHLIVNAGWQFVYPKIFSSQQDQASLLYKQWEKAEAAGYYDYGDPTCDDERKTVEFFYLATAAYLGSDADLESDEMRVKDRRSLRQRLPGIVALMESPDYHYPTHIWPDGKYQHSSHIRYYGIDDFNVSK</sequence>
<proteinExistence type="predicted"/>
<dbReference type="Proteomes" id="UP001170624">
    <property type="component" value="Unassembled WGS sequence"/>
</dbReference>
<feature type="chain" id="PRO_5043386974" evidence="1">
    <location>
        <begin position="34"/>
        <end position="284"/>
    </location>
</feature>
<feature type="signal peptide" evidence="1">
    <location>
        <begin position="1"/>
        <end position="33"/>
    </location>
</feature>
<dbReference type="EMBL" id="JAUOPU010000003">
    <property type="protein sequence ID" value="MDO6541711.1"/>
    <property type="molecule type" value="Genomic_DNA"/>
</dbReference>
<evidence type="ECO:0000313" key="2">
    <source>
        <dbReference type="EMBL" id="MDO6541711.1"/>
    </source>
</evidence>
<dbReference type="AlphaFoldDB" id="A0AAW7Y000"/>
<name>A0AAW7Y000_9GAMM</name>
<accession>A0AAW7Y000</accession>
<comment type="caution">
    <text evidence="2">The sequence shown here is derived from an EMBL/GenBank/DDBJ whole genome shotgun (WGS) entry which is preliminary data.</text>
</comment>
<evidence type="ECO:0000313" key="3">
    <source>
        <dbReference type="Proteomes" id="UP001170624"/>
    </source>
</evidence>
<keyword evidence="1" id="KW-0732">Signal</keyword>
<reference evidence="2" key="1">
    <citation type="submission" date="2023-07" db="EMBL/GenBank/DDBJ databases">
        <title>Genome content predicts the carbon catabolic preferences of heterotrophic bacteria.</title>
        <authorList>
            <person name="Gralka M."/>
        </authorList>
    </citation>
    <scope>NUCLEOTIDE SEQUENCE</scope>
    <source>
        <strain evidence="2">G2M05</strain>
    </source>
</reference>
<evidence type="ECO:0000256" key="1">
    <source>
        <dbReference type="SAM" id="SignalP"/>
    </source>
</evidence>
<dbReference type="RefSeq" id="WP_303498478.1">
    <property type="nucleotide sequence ID" value="NZ_JAUOPU010000003.1"/>
</dbReference>